<keyword evidence="3" id="KW-1185">Reference proteome</keyword>
<dbReference type="EMBL" id="MJBS01000035">
    <property type="protein sequence ID" value="OHE99592.1"/>
    <property type="molecule type" value="Genomic_DNA"/>
</dbReference>
<feature type="non-terminal residue" evidence="2">
    <location>
        <position position="1"/>
    </location>
</feature>
<dbReference type="GeneID" id="34558324"/>
<protein>
    <submittedName>
        <fullName evidence="2">Uncharacterized protein</fullName>
    </submittedName>
</protein>
<dbReference type="RefSeq" id="XP_022476738.1">
    <property type="nucleotide sequence ID" value="XM_022616814.1"/>
</dbReference>
<accession>A0A1G4BE26</accession>
<evidence type="ECO:0000256" key="1">
    <source>
        <dbReference type="SAM" id="MobiDB-lite"/>
    </source>
</evidence>
<gene>
    <name evidence="2" type="ORF">CORC01_05170</name>
</gene>
<sequence length="135" mass="14900">PKPHLLNNSAAPTSIIHGRKEVTPSAPCHFSTKNTKTKNTLRRHCIIAGGLDPSNIFGQQALKLGIRRMSQSTYLWVPPPEPRVVLHQPGADHRRFVVGQRPPHAPVPARFPRTSGRHGRHAQHPSAPCPLLPLK</sequence>
<organism evidence="2 3">
    <name type="scientific">Colletotrichum orchidophilum</name>
    <dbReference type="NCBI Taxonomy" id="1209926"/>
    <lineage>
        <taxon>Eukaryota</taxon>
        <taxon>Fungi</taxon>
        <taxon>Dikarya</taxon>
        <taxon>Ascomycota</taxon>
        <taxon>Pezizomycotina</taxon>
        <taxon>Sordariomycetes</taxon>
        <taxon>Hypocreomycetidae</taxon>
        <taxon>Glomerellales</taxon>
        <taxon>Glomerellaceae</taxon>
        <taxon>Colletotrichum</taxon>
    </lineage>
</organism>
<reference evidence="2 3" key="1">
    <citation type="submission" date="2016-09" db="EMBL/GenBank/DDBJ databases">
        <authorList>
            <person name="Capua I."/>
            <person name="De Benedictis P."/>
            <person name="Joannis T."/>
            <person name="Lombin L.H."/>
            <person name="Cattoli G."/>
        </authorList>
    </citation>
    <scope>NUCLEOTIDE SEQUENCE [LARGE SCALE GENOMIC DNA]</scope>
    <source>
        <strain evidence="2 3">IMI 309357</strain>
    </source>
</reference>
<dbReference type="Proteomes" id="UP000176998">
    <property type="component" value="Unassembled WGS sequence"/>
</dbReference>
<comment type="caution">
    <text evidence="2">The sequence shown here is derived from an EMBL/GenBank/DDBJ whole genome shotgun (WGS) entry which is preliminary data.</text>
</comment>
<name>A0A1G4BE26_9PEZI</name>
<proteinExistence type="predicted"/>
<dbReference type="AlphaFoldDB" id="A0A1G4BE26"/>
<dbReference type="OrthoDB" id="10430640at2759"/>
<feature type="region of interest" description="Disordered" evidence="1">
    <location>
        <begin position="98"/>
        <end position="135"/>
    </location>
</feature>
<evidence type="ECO:0000313" key="3">
    <source>
        <dbReference type="Proteomes" id="UP000176998"/>
    </source>
</evidence>
<evidence type="ECO:0000313" key="2">
    <source>
        <dbReference type="EMBL" id="OHE99592.1"/>
    </source>
</evidence>